<evidence type="ECO:0000256" key="2">
    <source>
        <dbReference type="ARBA" id="ARBA00007399"/>
    </source>
</evidence>
<proteinExistence type="inferred from homology"/>
<dbReference type="Gene3D" id="2.60.40.10">
    <property type="entry name" value="Immunoglobulins"/>
    <property type="match status" value="2"/>
</dbReference>
<keyword evidence="4" id="KW-0574">Periplasm</keyword>
<dbReference type="PANTHER" id="PTHR30251">
    <property type="entry name" value="PILUS ASSEMBLY CHAPERONE"/>
    <property type="match status" value="1"/>
</dbReference>
<protein>
    <recommendedName>
        <fullName evidence="11">Molecular chaperone</fullName>
    </recommendedName>
</protein>
<dbReference type="InterPro" id="IPR050643">
    <property type="entry name" value="Periplasmic_pilus_chap"/>
</dbReference>
<dbReference type="Pfam" id="PF02753">
    <property type="entry name" value="PapD_C"/>
    <property type="match status" value="1"/>
</dbReference>
<dbReference type="SUPFAM" id="SSF49584">
    <property type="entry name" value="Periplasmic chaperone C-domain"/>
    <property type="match status" value="1"/>
</dbReference>
<dbReference type="PANTHER" id="PTHR30251:SF2">
    <property type="entry name" value="FIMBRIAL CHAPERONE YADV-RELATED"/>
    <property type="match status" value="1"/>
</dbReference>
<dbReference type="InterPro" id="IPR008962">
    <property type="entry name" value="PapD-like_sf"/>
</dbReference>
<evidence type="ECO:0000256" key="6">
    <source>
        <dbReference type="SAM" id="SignalP"/>
    </source>
</evidence>
<feature type="domain" description="Pili assembly chaperone C-terminal" evidence="8">
    <location>
        <begin position="174"/>
        <end position="238"/>
    </location>
</feature>
<dbReference type="SUPFAM" id="SSF49354">
    <property type="entry name" value="PapD-like"/>
    <property type="match status" value="1"/>
</dbReference>
<evidence type="ECO:0000256" key="4">
    <source>
        <dbReference type="ARBA" id="ARBA00022764"/>
    </source>
</evidence>
<dbReference type="Pfam" id="PF00345">
    <property type="entry name" value="PapD_N"/>
    <property type="match status" value="1"/>
</dbReference>
<comment type="subcellular location">
    <subcellularLocation>
        <location evidence="1">Periplasm</location>
    </subcellularLocation>
</comment>
<feature type="chain" id="PRO_5010738606" description="Molecular chaperone" evidence="6">
    <location>
        <begin position="24"/>
        <end position="245"/>
    </location>
</feature>
<evidence type="ECO:0000256" key="5">
    <source>
        <dbReference type="ARBA" id="ARBA00023186"/>
    </source>
</evidence>
<keyword evidence="5" id="KW-0143">Chaperone</keyword>
<name>A0A1V2JHA8_PSEAZ</name>
<gene>
    <name evidence="9" type="ORF">BLL37_15425</name>
</gene>
<dbReference type="InterPro" id="IPR001829">
    <property type="entry name" value="Pili_assmbl_chaperone_bac"/>
</dbReference>
<dbReference type="RefSeq" id="WP_071495566.1">
    <property type="nucleotide sequence ID" value="NZ_LT629702.1"/>
</dbReference>
<dbReference type="GeneID" id="57373845"/>
<evidence type="ECO:0000256" key="3">
    <source>
        <dbReference type="ARBA" id="ARBA00022729"/>
    </source>
</evidence>
<dbReference type="InterPro" id="IPR016147">
    <property type="entry name" value="Pili_assmbl_chaperone_N"/>
</dbReference>
<evidence type="ECO:0000256" key="1">
    <source>
        <dbReference type="ARBA" id="ARBA00004418"/>
    </source>
</evidence>
<dbReference type="GO" id="GO:0030288">
    <property type="term" value="C:outer membrane-bounded periplasmic space"/>
    <property type="evidence" value="ECO:0007669"/>
    <property type="project" value="InterPro"/>
</dbReference>
<reference evidence="9 10" key="1">
    <citation type="submission" date="2016-10" db="EMBL/GenBank/DDBJ databases">
        <title>Pseudomonas lactis sp. nov. and Pseudomonas paralactis sp. nov., isolated from bovine raw milk.</title>
        <authorList>
            <person name="Von Neubeck M."/>
            <person name="Huptas C."/>
            <person name="Glueck C."/>
            <person name="Krewinkel M."/>
            <person name="Stoeckel M."/>
            <person name="Stressler T."/>
            <person name="Fischer L."/>
            <person name="Hinrichs J."/>
            <person name="Scherer S."/>
            <person name="Wenning M."/>
        </authorList>
    </citation>
    <scope>NUCLEOTIDE SEQUENCE [LARGE SCALE GENOMIC DNA]</scope>
    <source>
        <strain evidence="9 10">DSM 18862</strain>
    </source>
</reference>
<keyword evidence="3 6" id="KW-0732">Signal</keyword>
<feature type="domain" description="Pili assembly chaperone N-terminal" evidence="7">
    <location>
        <begin position="25"/>
        <end position="149"/>
    </location>
</feature>
<evidence type="ECO:0000313" key="10">
    <source>
        <dbReference type="Proteomes" id="UP000188559"/>
    </source>
</evidence>
<sequence>MSTGLLCWTAACFSMLWATIASGDVVLDRTRIIYPMSTREVSLQLTNEADSPRLVQAWIDTGDAQLPPEYSDVPFTLMPPIKRIDPGKGTPLRIVYQPSEAPVPIADQEALYWLNVLSVRPSATDTTGGNTLQWAIRTRIKLFLRPLALANDATDAASGLAWHLIGGQRTVVQVRNPSAFHVTLASVVLVVESVEYPHHNPPMIAPRSATRLYFDTVLKAPSGGTSLRFSTVDDSGALRHHRQPL</sequence>
<dbReference type="EMBL" id="MNPV01000004">
    <property type="protein sequence ID" value="ONH44710.1"/>
    <property type="molecule type" value="Genomic_DNA"/>
</dbReference>
<evidence type="ECO:0000259" key="7">
    <source>
        <dbReference type="Pfam" id="PF00345"/>
    </source>
</evidence>
<organism evidence="9 10">
    <name type="scientific">Pseudomonas azotoformans</name>
    <dbReference type="NCBI Taxonomy" id="47878"/>
    <lineage>
        <taxon>Bacteria</taxon>
        <taxon>Pseudomonadati</taxon>
        <taxon>Pseudomonadota</taxon>
        <taxon>Gammaproteobacteria</taxon>
        <taxon>Pseudomonadales</taxon>
        <taxon>Pseudomonadaceae</taxon>
        <taxon>Pseudomonas</taxon>
    </lineage>
</organism>
<dbReference type="GO" id="GO:0071555">
    <property type="term" value="P:cell wall organization"/>
    <property type="evidence" value="ECO:0007669"/>
    <property type="project" value="InterPro"/>
</dbReference>
<comment type="similarity">
    <text evidence="2">Belongs to the periplasmic pilus chaperone family.</text>
</comment>
<dbReference type="InterPro" id="IPR013783">
    <property type="entry name" value="Ig-like_fold"/>
</dbReference>
<evidence type="ECO:0008006" key="11">
    <source>
        <dbReference type="Google" id="ProtNLM"/>
    </source>
</evidence>
<dbReference type="PRINTS" id="PR00969">
    <property type="entry name" value="CHAPERONPILI"/>
</dbReference>
<dbReference type="Proteomes" id="UP000188559">
    <property type="component" value="Unassembled WGS sequence"/>
</dbReference>
<dbReference type="InterPro" id="IPR036316">
    <property type="entry name" value="Pili_assmbl_chap_C_dom_sf"/>
</dbReference>
<dbReference type="OrthoDB" id="9131059at2"/>
<keyword evidence="10" id="KW-1185">Reference proteome</keyword>
<comment type="caution">
    <text evidence="9">The sequence shown here is derived from an EMBL/GenBank/DDBJ whole genome shotgun (WGS) entry which is preliminary data.</text>
</comment>
<feature type="signal peptide" evidence="6">
    <location>
        <begin position="1"/>
        <end position="23"/>
    </location>
</feature>
<evidence type="ECO:0000313" key="9">
    <source>
        <dbReference type="EMBL" id="ONH44710.1"/>
    </source>
</evidence>
<dbReference type="InterPro" id="IPR016148">
    <property type="entry name" value="Pili_assmbl_chaperone_C"/>
</dbReference>
<accession>A0A1V2JHA8</accession>
<evidence type="ECO:0000259" key="8">
    <source>
        <dbReference type="Pfam" id="PF02753"/>
    </source>
</evidence>
<dbReference type="AlphaFoldDB" id="A0A1V2JHA8"/>